<evidence type="ECO:0000256" key="2">
    <source>
        <dbReference type="SAM" id="Phobius"/>
    </source>
</evidence>
<evidence type="ECO:0000313" key="5">
    <source>
        <dbReference type="Proteomes" id="UP000711407"/>
    </source>
</evidence>
<feature type="compositionally biased region" description="Low complexity" evidence="1">
    <location>
        <begin position="73"/>
        <end position="88"/>
    </location>
</feature>
<gene>
    <name evidence="4" type="ORF">K8V47_08990</name>
</gene>
<accession>A0A921EAP1</accession>
<evidence type="ECO:0000259" key="3">
    <source>
        <dbReference type="Pfam" id="PF13248"/>
    </source>
</evidence>
<feature type="domain" description="Putative zinc-ribbon" evidence="3">
    <location>
        <begin position="4"/>
        <end position="26"/>
    </location>
</feature>
<keyword evidence="2" id="KW-0812">Transmembrane</keyword>
<feature type="transmembrane region" description="Helical" evidence="2">
    <location>
        <begin position="145"/>
        <end position="166"/>
    </location>
</feature>
<dbReference type="InterPro" id="IPR059113">
    <property type="entry name" value="Znf_ribbon"/>
</dbReference>
<feature type="region of interest" description="Disordered" evidence="1">
    <location>
        <begin position="208"/>
        <end position="260"/>
    </location>
</feature>
<dbReference type="Proteomes" id="UP000711407">
    <property type="component" value="Unassembled WGS sequence"/>
</dbReference>
<reference evidence="4" key="1">
    <citation type="journal article" date="2021" name="PeerJ">
        <title>Extensive microbial diversity within the chicken gut microbiome revealed by metagenomics and culture.</title>
        <authorList>
            <person name="Gilroy R."/>
            <person name="Ravi A."/>
            <person name="Getino M."/>
            <person name="Pursley I."/>
            <person name="Horton D.L."/>
            <person name="Alikhan N.F."/>
            <person name="Baker D."/>
            <person name="Gharbi K."/>
            <person name="Hall N."/>
            <person name="Watson M."/>
            <person name="Adriaenssens E.M."/>
            <person name="Foster-Nyarko E."/>
            <person name="Jarju S."/>
            <person name="Secka A."/>
            <person name="Antonio M."/>
            <person name="Oren A."/>
            <person name="Chaudhuri R.R."/>
            <person name="La Ragione R."/>
            <person name="Hildebrand F."/>
            <person name="Pallen M.J."/>
        </authorList>
    </citation>
    <scope>NUCLEOTIDE SEQUENCE</scope>
    <source>
        <strain evidence="4">4100</strain>
    </source>
</reference>
<feature type="compositionally biased region" description="Low complexity" evidence="1">
    <location>
        <begin position="220"/>
        <end position="260"/>
    </location>
</feature>
<feature type="region of interest" description="Disordered" evidence="1">
    <location>
        <begin position="35"/>
        <end position="112"/>
    </location>
</feature>
<name>A0A921EAP1_9BACT</name>
<reference evidence="4" key="2">
    <citation type="submission" date="2021-09" db="EMBL/GenBank/DDBJ databases">
        <authorList>
            <person name="Gilroy R."/>
        </authorList>
    </citation>
    <scope>NUCLEOTIDE SEQUENCE</scope>
    <source>
        <strain evidence="4">4100</strain>
    </source>
</reference>
<protein>
    <submittedName>
        <fullName evidence="4">Zinc ribbon domain-containing protein</fullName>
    </submittedName>
</protein>
<proteinExistence type="predicted"/>
<keyword evidence="2" id="KW-1133">Transmembrane helix</keyword>
<comment type="caution">
    <text evidence="4">The sequence shown here is derived from an EMBL/GenBank/DDBJ whole genome shotgun (WGS) entry which is preliminary data.</text>
</comment>
<sequence>MALISCDECGHRISDKSIFCPNCGYPTHLNKALREQRDDQAETAKPEKTANIKSSPLSEMSDKAVEAALKPEQTSTSTQSSSDVTDQSGGHDDKETEASTAVPNVTDGLNVDNEDVASSVADALAEYEATLSKPITHERNERNKLILYFAVLLALLLIIGGCYYYAKSNHLQSVDEVECEPIEEVLEEETTVTNPDDTAAAAINDTVNSPAVTGPQAVGTAVQQPASQTSSAVSTSEASTNTQQPAAAPQVQQSPAVRQL</sequence>
<evidence type="ECO:0000256" key="1">
    <source>
        <dbReference type="SAM" id="MobiDB-lite"/>
    </source>
</evidence>
<keyword evidence="2" id="KW-0472">Membrane</keyword>
<feature type="compositionally biased region" description="Basic and acidic residues" evidence="1">
    <location>
        <begin position="35"/>
        <end position="50"/>
    </location>
</feature>
<evidence type="ECO:0000313" key="4">
    <source>
        <dbReference type="EMBL" id="HJE39876.1"/>
    </source>
</evidence>
<dbReference type="EMBL" id="DYXT01000047">
    <property type="protein sequence ID" value="HJE39876.1"/>
    <property type="molecule type" value="Genomic_DNA"/>
</dbReference>
<organism evidence="4 5">
    <name type="scientific">Candidatus Amulumruptor caecigallinarius</name>
    <dbReference type="NCBI Taxonomy" id="2109911"/>
    <lineage>
        <taxon>Bacteria</taxon>
        <taxon>Pseudomonadati</taxon>
        <taxon>Bacteroidota</taxon>
        <taxon>Bacteroidia</taxon>
        <taxon>Bacteroidales</taxon>
        <taxon>Muribaculaceae</taxon>
        <taxon>Candidatus Amulumruptor</taxon>
    </lineage>
</organism>
<dbReference type="AlphaFoldDB" id="A0A921EAP1"/>
<dbReference type="Pfam" id="PF13248">
    <property type="entry name" value="Zn_ribbon_3"/>
    <property type="match status" value="1"/>
</dbReference>